<dbReference type="InterPro" id="IPR027417">
    <property type="entry name" value="P-loop_NTPase"/>
</dbReference>
<evidence type="ECO:0000313" key="2">
    <source>
        <dbReference type="EMBL" id="SMC59094.1"/>
    </source>
</evidence>
<accession>A0A1Y5WZ71</accession>
<dbReference type="Gene3D" id="3.40.50.300">
    <property type="entry name" value="P-loop containing nucleotide triphosphate hydrolases"/>
    <property type="match status" value="1"/>
</dbReference>
<dbReference type="Gene3D" id="1.25.40.10">
    <property type="entry name" value="Tetratricopeptide repeat domain"/>
    <property type="match status" value="1"/>
</dbReference>
<organism evidence="2 3">
    <name type="scientific">Kibdelosporangium aridum</name>
    <dbReference type="NCBI Taxonomy" id="2030"/>
    <lineage>
        <taxon>Bacteria</taxon>
        <taxon>Bacillati</taxon>
        <taxon>Actinomycetota</taxon>
        <taxon>Actinomycetes</taxon>
        <taxon>Pseudonocardiales</taxon>
        <taxon>Pseudonocardiaceae</taxon>
        <taxon>Kibdelosporangium</taxon>
    </lineage>
</organism>
<feature type="domain" description="Bacterial transcriptional activator" evidence="1">
    <location>
        <begin position="91"/>
        <end position="235"/>
    </location>
</feature>
<dbReference type="SMART" id="SM01043">
    <property type="entry name" value="BTAD"/>
    <property type="match status" value="1"/>
</dbReference>
<dbReference type="SUPFAM" id="SSF52540">
    <property type="entry name" value="P-loop containing nucleoside triphosphate hydrolases"/>
    <property type="match status" value="1"/>
</dbReference>
<name>A0A1Y5WZ71_KIBAR</name>
<dbReference type="Gene3D" id="1.10.10.10">
    <property type="entry name" value="Winged helix-like DNA-binding domain superfamily/Winged helix DNA-binding domain"/>
    <property type="match status" value="1"/>
</dbReference>
<dbReference type="Pfam" id="PF03704">
    <property type="entry name" value="BTAD"/>
    <property type="match status" value="1"/>
</dbReference>
<dbReference type="SUPFAM" id="SSF48452">
    <property type="entry name" value="TPR-like"/>
    <property type="match status" value="1"/>
</dbReference>
<dbReference type="PANTHER" id="PTHR47691">
    <property type="entry name" value="REGULATOR-RELATED"/>
    <property type="match status" value="1"/>
</dbReference>
<reference evidence="2 3" key="1">
    <citation type="submission" date="2017-04" db="EMBL/GenBank/DDBJ databases">
        <authorList>
            <person name="Afonso C.L."/>
            <person name="Miller P.J."/>
            <person name="Scott M.A."/>
            <person name="Spackman E."/>
            <person name="Goraichik I."/>
            <person name="Dimitrov K.M."/>
            <person name="Suarez D.L."/>
            <person name="Swayne D.E."/>
        </authorList>
    </citation>
    <scope>NUCLEOTIDE SEQUENCE [LARGE SCALE GENOMIC DNA]</scope>
    <source>
        <strain evidence="2 3">DSM 43828</strain>
    </source>
</reference>
<dbReference type="Proteomes" id="UP000192674">
    <property type="component" value="Unassembled WGS sequence"/>
</dbReference>
<dbReference type="InterPro" id="IPR005158">
    <property type="entry name" value="BTAD"/>
</dbReference>
<evidence type="ECO:0000313" key="3">
    <source>
        <dbReference type="Proteomes" id="UP000192674"/>
    </source>
</evidence>
<dbReference type="PANTHER" id="PTHR47691:SF3">
    <property type="entry name" value="HTH-TYPE TRANSCRIPTIONAL REGULATOR RV0890C-RELATED"/>
    <property type="match status" value="1"/>
</dbReference>
<gene>
    <name evidence="2" type="ORF">SAMN05661093_00752</name>
</gene>
<dbReference type="EMBL" id="FWXV01000001">
    <property type="protein sequence ID" value="SMC59094.1"/>
    <property type="molecule type" value="Genomic_DNA"/>
</dbReference>
<evidence type="ECO:0000259" key="1">
    <source>
        <dbReference type="SMART" id="SM01043"/>
    </source>
</evidence>
<dbReference type="AlphaFoldDB" id="A0A1Y5WZ71"/>
<protein>
    <submittedName>
        <fullName evidence="2">Predicted ATPase</fullName>
    </submittedName>
</protein>
<dbReference type="InterPro" id="IPR036388">
    <property type="entry name" value="WH-like_DNA-bd_sf"/>
</dbReference>
<dbReference type="RefSeq" id="WP_235038416.1">
    <property type="nucleotide sequence ID" value="NZ_FWXV01000001.1"/>
</dbReference>
<proteinExistence type="predicted"/>
<keyword evidence="3" id="KW-1185">Reference proteome</keyword>
<sequence>MTDLVLLSRVEFRGRSLSGARLIGLVAMLAGDLKTGCGIVRLVDGLWRDKRPENPINAVQVLVSRARAQLGSDVIVNTSTGYRLALPETEVDASAVVLSAAAAAHHSRNGDHAAALSDAKAGLAFWDEPPPAELADDPLSVLRAERTQTYQSLVRVRALSLARLGRHAEALSPLTELVAGHPRDEELLLELLRCEDAVIGPSAAVGRYEDYRRSLRDELGTEPGHALRKMHQHLLQAQAPAVRHGVLHDPNPLLGRDDDVTAVSKLLSASRVTSIVGTGGLGKTRLAHVVSRHAEQRVVYFVPLAGITEGVVAEVQSTLDTLDVVQTLDSSRALLVLDNCEHVLDEVADLVHAVVTQTEDVRVLTTSRAPLGLSSEAVYPLPELDLPTAVELFTQRARAARHDVTLPAAVVEQLCHKLDGLPLALELAAARVRVMSVEEIARRLADRFTLLRGGARDLPQRHHTLEAVVEWSWQLLDPAGQTALPVLSVFPGGFTAAAARHVLGSHDVIEQLVAHSLLKVRETKAGTRFVMLETVREFGALRRDPAVTTSFLAWAKDFGSAHYQLPFHADPVTAVEIIRAEQDNLVHAMRLGVTRGDAPTVAATTAVLAALWTVESSYQRVTALTDETAWLLSHYQPEPEFVDVLLAASGLCVLGSFATKGARAGRSLYTLRRVSVGAPADNLVRAWAKVLAATPEFWGTERSELEKLCTDPDPYIAGFANILFGYGNGSVSDPVRVLASANRAIESFSAADHPWLHVTALSLAASSYFHSGQLTQAKAYMRETLPVFQEMGSTWHVAQIRWAMVAISLGLDEIDEAERWLALTALNGVDDFAGELLPGPGLRAEIALARGDIDTGLRRWRHVIEQLGSRRGEGFLATTPGLELWVLECRAVAVVAHAQHGRLGLVADLAAGLPDTLAQLLTERSTSSSPVIRTIQVIGALLVALAAANPERAPRMIALAERCRYLRGFQPTMAPHRVRELAERVDKPAYLDAVEQYAALEDDELRSAVAALLSSRR</sequence>
<dbReference type="InterPro" id="IPR011990">
    <property type="entry name" value="TPR-like_helical_dom_sf"/>
</dbReference>